<name>A0A9N8YPY6_9GLOM</name>
<dbReference type="AlphaFoldDB" id="A0A9N8YPY6"/>
<proteinExistence type="predicted"/>
<sequence length="156" mass="17888">MNHAAFAEDALIVQRINKKPRGKQSIMWTTTFIDINGQCKEQKMVFGNNYPDSDMKGKPKGIKKMLEERKLWKTELNLDCKKCKKKKDLGRIDCCLKKIMASQPDFVSQKSTIVELIKGAAKKYAKNYCDYTLTGLQKIVLQALELIDIIIIRKMG</sequence>
<gene>
    <name evidence="1" type="ORF">CPELLU_LOCUS8</name>
</gene>
<dbReference type="PANTHER" id="PTHR35871:SF1">
    <property type="entry name" value="CXC1-LIKE CYSTEINE CLUSTER ASSOCIATED WITH KDZ TRANSPOSASES DOMAIN-CONTAINING PROTEIN"/>
    <property type="match status" value="1"/>
</dbReference>
<dbReference type="OrthoDB" id="2418550at2759"/>
<dbReference type="PANTHER" id="PTHR35871">
    <property type="entry name" value="EXPRESSED PROTEIN"/>
    <property type="match status" value="1"/>
</dbReference>
<dbReference type="Proteomes" id="UP000789759">
    <property type="component" value="Unassembled WGS sequence"/>
</dbReference>
<evidence type="ECO:0000313" key="1">
    <source>
        <dbReference type="EMBL" id="CAG8448603.1"/>
    </source>
</evidence>
<dbReference type="EMBL" id="CAJVQA010000001">
    <property type="protein sequence ID" value="CAG8448603.1"/>
    <property type="molecule type" value="Genomic_DNA"/>
</dbReference>
<accession>A0A9N8YPY6</accession>
<comment type="caution">
    <text evidence="1">The sequence shown here is derived from an EMBL/GenBank/DDBJ whole genome shotgun (WGS) entry which is preliminary data.</text>
</comment>
<protein>
    <submittedName>
        <fullName evidence="1">14289_t:CDS:1</fullName>
    </submittedName>
</protein>
<evidence type="ECO:0000313" key="2">
    <source>
        <dbReference type="Proteomes" id="UP000789759"/>
    </source>
</evidence>
<reference evidence="1" key="1">
    <citation type="submission" date="2021-06" db="EMBL/GenBank/DDBJ databases">
        <authorList>
            <person name="Kallberg Y."/>
            <person name="Tangrot J."/>
            <person name="Rosling A."/>
        </authorList>
    </citation>
    <scope>NUCLEOTIDE SEQUENCE</scope>
    <source>
        <strain evidence="1">FL966</strain>
    </source>
</reference>
<keyword evidence="2" id="KW-1185">Reference proteome</keyword>
<organism evidence="1 2">
    <name type="scientific">Cetraspora pellucida</name>
    <dbReference type="NCBI Taxonomy" id="1433469"/>
    <lineage>
        <taxon>Eukaryota</taxon>
        <taxon>Fungi</taxon>
        <taxon>Fungi incertae sedis</taxon>
        <taxon>Mucoromycota</taxon>
        <taxon>Glomeromycotina</taxon>
        <taxon>Glomeromycetes</taxon>
        <taxon>Diversisporales</taxon>
        <taxon>Gigasporaceae</taxon>
        <taxon>Cetraspora</taxon>
    </lineage>
</organism>